<accession>A0A4R5UYG8</accession>
<gene>
    <name evidence="2" type="ORF">E1898_11065</name>
</gene>
<dbReference type="Proteomes" id="UP000295438">
    <property type="component" value="Unassembled WGS sequence"/>
</dbReference>
<evidence type="ECO:0000256" key="1">
    <source>
        <dbReference type="SAM" id="Phobius"/>
    </source>
</evidence>
<name>A0A4R5UYG8_9BACT</name>
<dbReference type="GO" id="GO:0004713">
    <property type="term" value="F:protein tyrosine kinase activity"/>
    <property type="evidence" value="ECO:0007669"/>
    <property type="project" value="TreeGrafter"/>
</dbReference>
<dbReference type="GO" id="GO:0005886">
    <property type="term" value="C:plasma membrane"/>
    <property type="evidence" value="ECO:0007669"/>
    <property type="project" value="TreeGrafter"/>
</dbReference>
<dbReference type="RefSeq" id="WP_133390908.1">
    <property type="nucleotide sequence ID" value="NZ_SMUW01000034.1"/>
</dbReference>
<comment type="caution">
    <text evidence="2">The sequence shown here is derived from an EMBL/GenBank/DDBJ whole genome shotgun (WGS) entry which is preliminary data.</text>
</comment>
<organism evidence="2 3">
    <name type="scientific">Algoriphagus formosus</name>
    <dbReference type="NCBI Taxonomy" id="2007308"/>
    <lineage>
        <taxon>Bacteria</taxon>
        <taxon>Pseudomonadati</taxon>
        <taxon>Bacteroidota</taxon>
        <taxon>Cytophagia</taxon>
        <taxon>Cytophagales</taxon>
        <taxon>Cyclobacteriaceae</taxon>
        <taxon>Algoriphagus</taxon>
    </lineage>
</organism>
<feature type="transmembrane region" description="Helical" evidence="1">
    <location>
        <begin position="13"/>
        <end position="33"/>
    </location>
</feature>
<reference evidence="2 3" key="1">
    <citation type="submission" date="2019-03" db="EMBL/GenBank/DDBJ databases">
        <title>Algoriphagus aquimaris sp. nov., isolated form marine sediment in Pohang, Korea.</title>
        <authorList>
            <person name="Kim J."/>
            <person name="Yoon S.-H."/>
            <person name="Lee S.-S."/>
        </authorList>
    </citation>
    <scope>NUCLEOTIDE SEQUENCE [LARGE SCALE GENOMIC DNA]</scope>
    <source>
        <strain evidence="2 3">F21</strain>
    </source>
</reference>
<keyword evidence="1" id="KW-0812">Transmembrane</keyword>
<sequence>MTFVQLVRLLVRFAPYLLGSALFLSITVAYFSLQNKKEYKSHTLLNTGLISGYNIESSKGNRIDYAYTNNEIDNLINLATSLETNRELSTRLFAELVFEAKNGKSSLMKDNDGELASLLESVMEAGIQGNSPEQLYQAIQAARDGDKENEIYKLTYSKNPLIGVEQLETMKVFREGSSDMIRMEYTSIDPFLSKRTLELLTEIFISKQKSIKQGQSDTVIEFFEEATQKTLDRLKNAEDELLSFRVKNQIINYYEQTRFIAGNKEELDKKYQEQLQIQAGAQSSLARMENEIADKQTLAKLQNQISKSQDQIAEYNFALTELSLLDGGQEDYQTLVLKDELEQKINSLKAEMLDNTTGVVDHNHTTDGVPTSNILTQWLNSVITYEEATAQIQVIQNRMKEYDRIYDRFAPLGSTLRRLESEIDVAEREYLENLHSYNQARLHKYNMMMSTNLKVIDFPYYPAQPEKSKAAMMVILSFLIGLVLPASGLVAMEILDGSLKTPKNAVEQTGLKLAGILPQFPKNPVKHPVDFDQLSKQALNLFVQELRILAQGREQVRVTLASIQLGEGKSNLIDALKRHLSEYFPQCQNQFEFNEIPSLLHHPFHLEVEEGEIFLLVARADRKWTEADQHALKVFRKFIGKKPILFLNRVRTDIMEEITGEVPRKRSWLRSKVKSLLS</sequence>
<dbReference type="PANTHER" id="PTHR32309">
    <property type="entry name" value="TYROSINE-PROTEIN KINASE"/>
    <property type="match status" value="1"/>
</dbReference>
<evidence type="ECO:0000313" key="2">
    <source>
        <dbReference type="EMBL" id="TDK44205.1"/>
    </source>
</evidence>
<dbReference type="EMBL" id="SMUW01000034">
    <property type="protein sequence ID" value="TDK44205.1"/>
    <property type="molecule type" value="Genomic_DNA"/>
</dbReference>
<protein>
    <recommendedName>
        <fullName evidence="4">Lipopolysaccharide biosynthesis protein</fullName>
    </recommendedName>
</protein>
<evidence type="ECO:0008006" key="4">
    <source>
        <dbReference type="Google" id="ProtNLM"/>
    </source>
</evidence>
<keyword evidence="3" id="KW-1185">Reference proteome</keyword>
<dbReference type="PANTHER" id="PTHR32309:SF13">
    <property type="entry name" value="FERRIC ENTEROBACTIN TRANSPORT PROTEIN FEPE"/>
    <property type="match status" value="1"/>
</dbReference>
<evidence type="ECO:0000313" key="3">
    <source>
        <dbReference type="Proteomes" id="UP000295438"/>
    </source>
</evidence>
<dbReference type="AlphaFoldDB" id="A0A4R5UYG8"/>
<dbReference type="InterPro" id="IPR050445">
    <property type="entry name" value="Bact_polysacc_biosynth/exp"/>
</dbReference>
<proteinExistence type="predicted"/>
<keyword evidence="1" id="KW-1133">Transmembrane helix</keyword>
<keyword evidence="1" id="KW-0472">Membrane</keyword>